<proteinExistence type="predicted"/>
<dbReference type="Pfam" id="PF00903">
    <property type="entry name" value="Glyoxalase"/>
    <property type="match status" value="1"/>
</dbReference>
<reference evidence="4 5" key="1">
    <citation type="journal article" date="2023" name="Commun. Biol.">
        <title>Genome analysis of Parmales, the sister group of diatoms, reveals the evolutionary specialization of diatoms from phago-mixotrophs to photoautotrophs.</title>
        <authorList>
            <person name="Ban H."/>
            <person name="Sato S."/>
            <person name="Yoshikawa S."/>
            <person name="Yamada K."/>
            <person name="Nakamura Y."/>
            <person name="Ichinomiya M."/>
            <person name="Sato N."/>
            <person name="Blanc-Mathieu R."/>
            <person name="Endo H."/>
            <person name="Kuwata A."/>
            <person name="Ogata H."/>
        </authorList>
    </citation>
    <scope>NUCLEOTIDE SEQUENCE [LARGE SCALE GENOMIC DNA]</scope>
</reference>
<dbReference type="PANTHER" id="PTHR24347">
    <property type="entry name" value="SERINE/THREONINE-PROTEIN KINASE"/>
    <property type="match status" value="1"/>
</dbReference>
<dbReference type="EMBL" id="BRYB01001171">
    <property type="protein sequence ID" value="GMI19602.1"/>
    <property type="molecule type" value="Genomic_DNA"/>
</dbReference>
<dbReference type="InterPro" id="IPR000719">
    <property type="entry name" value="Prot_kinase_dom"/>
</dbReference>
<feature type="compositionally biased region" description="Basic and acidic residues" evidence="1">
    <location>
        <begin position="458"/>
        <end position="480"/>
    </location>
</feature>
<dbReference type="InterPro" id="IPR011009">
    <property type="entry name" value="Kinase-like_dom_sf"/>
</dbReference>
<dbReference type="Gene3D" id="1.10.510.10">
    <property type="entry name" value="Transferase(Phosphotransferase) domain 1"/>
    <property type="match status" value="1"/>
</dbReference>
<evidence type="ECO:0008006" key="6">
    <source>
        <dbReference type="Google" id="ProtNLM"/>
    </source>
</evidence>
<dbReference type="InterPro" id="IPR008271">
    <property type="entry name" value="Ser/Thr_kinase_AS"/>
</dbReference>
<dbReference type="PROSITE" id="PS00108">
    <property type="entry name" value="PROTEIN_KINASE_ST"/>
    <property type="match status" value="1"/>
</dbReference>
<organism evidence="4 5">
    <name type="scientific">Tetraparma gracilis</name>
    <dbReference type="NCBI Taxonomy" id="2962635"/>
    <lineage>
        <taxon>Eukaryota</taxon>
        <taxon>Sar</taxon>
        <taxon>Stramenopiles</taxon>
        <taxon>Ochrophyta</taxon>
        <taxon>Bolidophyceae</taxon>
        <taxon>Parmales</taxon>
        <taxon>Triparmaceae</taxon>
        <taxon>Tetraparma</taxon>
    </lineage>
</organism>
<dbReference type="PROSITE" id="PS50011">
    <property type="entry name" value="PROTEIN_KINASE_DOM"/>
    <property type="match status" value="1"/>
</dbReference>
<dbReference type="SUPFAM" id="SSF56112">
    <property type="entry name" value="Protein kinase-like (PK-like)"/>
    <property type="match status" value="1"/>
</dbReference>
<feature type="region of interest" description="Disordered" evidence="1">
    <location>
        <begin position="458"/>
        <end position="492"/>
    </location>
</feature>
<dbReference type="InterPro" id="IPR029068">
    <property type="entry name" value="Glyas_Bleomycin-R_OHBP_Dase"/>
</dbReference>
<gene>
    <name evidence="4" type="ORF">TeGR_g12107</name>
</gene>
<sequence length="881" mass="95524">MGGGGSKKKYEPDDTSENVSSERGSTRLSHPLALSPKINKEVVETKETKNVKRLTVKARSVSGRGIFDPDKLDVSFLRREHNIDVKGEPVSDMYRFGDEMIGSGLFGVICAAYDRREDGEDGTLSTKPAALVKTISKEVLKDKNSFERVMMEVVLVKALAHDNILKMTDFYDNMESYHMVMEAVQAKDLFFWIIENDHLYEDTARNVMRQILRALSYLHGRKIIHRDLKPENLLIAADGTVKISDLSLALRLKPGESIFSPYGFTGTPGYCAPEVLRGEQYGFGADMFSAGVIMYILLGGYPPFPISEDTTSYPETAQGVPLHRFDSPFFDNVSADAKLVMDRLMNKQPEERGDPESVMGSPWWKMELDKTSLDDGFVKLKEWNSKRSFKTTARSVQSAIKIASAISKKGFSPSAVSGRKTSAFGPGAAAGVGGDGAGVVGDIPGYVRLRSFSAEASKEAIEKETVENEKDRATEEREGGEVGGGSSLPAPPPTFSHVTFVTRESTTVEQLSTILGSPPTTSTPCDGSDVPVTHSWCFSSINFFLHQLPPSSPSPTLYTDPVFGAPASAFPPANPAWSFDDDIPQPSPGVSDPYVSEVGIAVADPREAHEEVSNLGQPCSPLSGYYCSFTTPYPDPSSPVSLRFLPSPPSASLPAPPPLSPHAFDHIVLNVESLAPAIESISQLWPTSSLQPLSTFASFSPSSVGTSRSSLASVVLHPLSSRLLLPLNEPVLDTPVRSQISTFLHHNGGHPGIQHLAVKCEDVVGTVARLRGEGVAFIPPPPADYYDSVFSDPRAEGLGEGLRERVQREGILVDFEKTPGTGEEGVLLQIFTAPLNPERPGLFFELIQRIGCRPDTVGCGGFGTGNFKRLFEAIEKMEAGN</sequence>
<name>A0ABQ6M562_9STRA</name>
<dbReference type="PROSITE" id="PS51819">
    <property type="entry name" value="VOC"/>
    <property type="match status" value="1"/>
</dbReference>
<accession>A0ABQ6M562</accession>
<evidence type="ECO:0000259" key="3">
    <source>
        <dbReference type="PROSITE" id="PS51819"/>
    </source>
</evidence>
<dbReference type="Gene3D" id="3.10.180.10">
    <property type="entry name" value="2,3-Dihydroxybiphenyl 1,2-Dioxygenase, domain 1"/>
    <property type="match status" value="1"/>
</dbReference>
<keyword evidence="5" id="KW-1185">Reference proteome</keyword>
<protein>
    <recommendedName>
        <fullName evidence="6">4-hydroxyphenylpyruvate dioxygenase</fullName>
    </recommendedName>
</protein>
<evidence type="ECO:0000259" key="2">
    <source>
        <dbReference type="PROSITE" id="PS50011"/>
    </source>
</evidence>
<dbReference type="SUPFAM" id="SSF54593">
    <property type="entry name" value="Glyoxalase/Bleomycin resistance protein/Dihydroxybiphenyl dioxygenase"/>
    <property type="match status" value="1"/>
</dbReference>
<dbReference type="InterPro" id="IPR037523">
    <property type="entry name" value="VOC_core"/>
</dbReference>
<dbReference type="Proteomes" id="UP001165060">
    <property type="component" value="Unassembled WGS sequence"/>
</dbReference>
<comment type="caution">
    <text evidence="4">The sequence shown here is derived from an EMBL/GenBank/DDBJ whole genome shotgun (WGS) entry which is preliminary data.</text>
</comment>
<feature type="region of interest" description="Disordered" evidence="1">
    <location>
        <begin position="1"/>
        <end position="33"/>
    </location>
</feature>
<feature type="domain" description="Protein kinase" evidence="2">
    <location>
        <begin position="95"/>
        <end position="364"/>
    </location>
</feature>
<feature type="compositionally biased region" description="Polar residues" evidence="1">
    <location>
        <begin position="17"/>
        <end position="28"/>
    </location>
</feature>
<feature type="domain" description="VOC" evidence="3">
    <location>
        <begin position="663"/>
        <end position="833"/>
    </location>
</feature>
<dbReference type="Pfam" id="PF00069">
    <property type="entry name" value="Pkinase"/>
    <property type="match status" value="1"/>
</dbReference>
<evidence type="ECO:0000256" key="1">
    <source>
        <dbReference type="SAM" id="MobiDB-lite"/>
    </source>
</evidence>
<evidence type="ECO:0000313" key="5">
    <source>
        <dbReference type="Proteomes" id="UP001165060"/>
    </source>
</evidence>
<evidence type="ECO:0000313" key="4">
    <source>
        <dbReference type="EMBL" id="GMI19602.1"/>
    </source>
</evidence>
<dbReference type="InterPro" id="IPR004360">
    <property type="entry name" value="Glyas_Fos-R_dOase_dom"/>
</dbReference>
<dbReference type="SMART" id="SM00220">
    <property type="entry name" value="S_TKc"/>
    <property type="match status" value="1"/>
</dbReference>